<feature type="compositionally biased region" description="Low complexity" evidence="1">
    <location>
        <begin position="165"/>
        <end position="175"/>
    </location>
</feature>
<sequence>MLVLLILNTIDSSLRKTIPYFAEATTGASRGRDTAHAVCTSAGSSVGAVLGGSAGQAPANGNGTPQQNGWVERKYRHILNVGRALSDVIFYEHEFPFASSVPKPSENVLSPSGVGCVDEEEEERDEPAGGGELVQPSSDGNGAPRAAPSVLVPTQCLDEAGVGSGSDASVGVASSEPRTMDEGDLGWM</sequence>
<gene>
    <name evidence="2" type="ORF">LIER_05712</name>
</gene>
<evidence type="ECO:0000313" key="3">
    <source>
        <dbReference type="Proteomes" id="UP001454036"/>
    </source>
</evidence>
<dbReference type="Proteomes" id="UP001454036">
    <property type="component" value="Unassembled WGS sequence"/>
</dbReference>
<feature type="region of interest" description="Disordered" evidence="1">
    <location>
        <begin position="101"/>
        <end position="188"/>
    </location>
</feature>
<comment type="caution">
    <text evidence="2">The sequence shown here is derived from an EMBL/GenBank/DDBJ whole genome shotgun (WGS) entry which is preliminary data.</text>
</comment>
<dbReference type="EMBL" id="BAABME010000797">
    <property type="protein sequence ID" value="GAA0145538.1"/>
    <property type="molecule type" value="Genomic_DNA"/>
</dbReference>
<reference evidence="2 3" key="1">
    <citation type="submission" date="2024-01" db="EMBL/GenBank/DDBJ databases">
        <title>The complete chloroplast genome sequence of Lithospermum erythrorhizon: insights into the phylogenetic relationship among Boraginaceae species and the maternal lineages of purple gromwells.</title>
        <authorList>
            <person name="Okada T."/>
            <person name="Watanabe K."/>
        </authorList>
    </citation>
    <scope>NUCLEOTIDE SEQUENCE [LARGE SCALE GENOMIC DNA]</scope>
</reference>
<evidence type="ECO:0000313" key="2">
    <source>
        <dbReference type="EMBL" id="GAA0145538.1"/>
    </source>
</evidence>
<dbReference type="AlphaFoldDB" id="A0AAV3P2U3"/>
<organism evidence="2 3">
    <name type="scientific">Lithospermum erythrorhizon</name>
    <name type="common">Purple gromwell</name>
    <name type="synonym">Lithospermum officinale var. erythrorhizon</name>
    <dbReference type="NCBI Taxonomy" id="34254"/>
    <lineage>
        <taxon>Eukaryota</taxon>
        <taxon>Viridiplantae</taxon>
        <taxon>Streptophyta</taxon>
        <taxon>Embryophyta</taxon>
        <taxon>Tracheophyta</taxon>
        <taxon>Spermatophyta</taxon>
        <taxon>Magnoliopsida</taxon>
        <taxon>eudicotyledons</taxon>
        <taxon>Gunneridae</taxon>
        <taxon>Pentapetalae</taxon>
        <taxon>asterids</taxon>
        <taxon>lamiids</taxon>
        <taxon>Boraginales</taxon>
        <taxon>Boraginaceae</taxon>
        <taxon>Boraginoideae</taxon>
        <taxon>Lithospermeae</taxon>
        <taxon>Lithospermum</taxon>
    </lineage>
</organism>
<protein>
    <submittedName>
        <fullName evidence="2">Uncharacterized protein</fullName>
    </submittedName>
</protein>
<keyword evidence="3" id="KW-1185">Reference proteome</keyword>
<proteinExistence type="predicted"/>
<evidence type="ECO:0000256" key="1">
    <source>
        <dbReference type="SAM" id="MobiDB-lite"/>
    </source>
</evidence>
<name>A0AAV3P2U3_LITER</name>
<accession>A0AAV3P2U3</accession>